<evidence type="ECO:0000313" key="4">
    <source>
        <dbReference type="Proteomes" id="UP000001572"/>
    </source>
</evidence>
<keyword evidence="2" id="KW-0812">Transmembrane</keyword>
<dbReference type="AlphaFoldDB" id="A6TJZ5"/>
<protein>
    <submittedName>
        <fullName evidence="3">Uncharacterized protein</fullName>
    </submittedName>
</protein>
<accession>A6TJZ5</accession>
<sequence length="159" mass="18563">MRKPMYIIVLQFVLILMILILTLTSLNIVEVENIYGMQPLNRDSIHNVVVAYEGGLDVSNVISRIGERRESLRERIERSRDTYENLKSNNSREIIIKKRSKVMERVDAEGDRVCVEDTEYNHMEGKNKKYLAYNPRYLIIKNQIIRGHAIGLRSPPVYV</sequence>
<evidence type="ECO:0000313" key="3">
    <source>
        <dbReference type="EMBL" id="ABR46513.1"/>
    </source>
</evidence>
<dbReference type="STRING" id="293826.Amet_0281"/>
<reference evidence="4" key="1">
    <citation type="journal article" date="2016" name="Genome Announc.">
        <title>Complete genome sequence of Alkaliphilus metalliredigens strain QYMF, an alkaliphilic and metal-reducing bacterium isolated from borax-contaminated leachate ponds.</title>
        <authorList>
            <person name="Hwang C."/>
            <person name="Copeland A."/>
            <person name="Lucas S."/>
            <person name="Lapidus A."/>
            <person name="Barry K."/>
            <person name="Detter J.C."/>
            <person name="Glavina Del Rio T."/>
            <person name="Hammon N."/>
            <person name="Israni S."/>
            <person name="Dalin E."/>
            <person name="Tice H."/>
            <person name="Pitluck S."/>
            <person name="Chertkov O."/>
            <person name="Brettin T."/>
            <person name="Bruce D."/>
            <person name="Han C."/>
            <person name="Schmutz J."/>
            <person name="Larimer F."/>
            <person name="Land M.L."/>
            <person name="Hauser L."/>
            <person name="Kyrpides N."/>
            <person name="Mikhailova N."/>
            <person name="Ye Q."/>
            <person name="Zhou J."/>
            <person name="Richardson P."/>
            <person name="Fields M.W."/>
        </authorList>
    </citation>
    <scope>NUCLEOTIDE SEQUENCE [LARGE SCALE GENOMIC DNA]</scope>
    <source>
        <strain evidence="4">QYMF</strain>
    </source>
</reference>
<feature type="transmembrane region" description="Helical" evidence="2">
    <location>
        <begin position="6"/>
        <end position="29"/>
    </location>
</feature>
<feature type="coiled-coil region" evidence="1">
    <location>
        <begin position="62"/>
        <end position="89"/>
    </location>
</feature>
<evidence type="ECO:0000256" key="2">
    <source>
        <dbReference type="SAM" id="Phobius"/>
    </source>
</evidence>
<dbReference type="RefSeq" id="WP_011971422.1">
    <property type="nucleotide sequence ID" value="NC_009633.1"/>
</dbReference>
<organism evidence="3 4">
    <name type="scientific">Alkaliphilus metalliredigens (strain QYMF)</name>
    <dbReference type="NCBI Taxonomy" id="293826"/>
    <lineage>
        <taxon>Bacteria</taxon>
        <taxon>Bacillati</taxon>
        <taxon>Bacillota</taxon>
        <taxon>Clostridia</taxon>
        <taxon>Peptostreptococcales</taxon>
        <taxon>Natronincolaceae</taxon>
        <taxon>Alkaliphilus</taxon>
    </lineage>
</organism>
<gene>
    <name evidence="3" type="ordered locus">Amet_0281</name>
</gene>
<keyword evidence="1" id="KW-0175">Coiled coil</keyword>
<dbReference type="HOGENOM" id="CLU_1657148_0_0_9"/>
<dbReference type="EMBL" id="CP000724">
    <property type="protein sequence ID" value="ABR46513.1"/>
    <property type="molecule type" value="Genomic_DNA"/>
</dbReference>
<keyword evidence="2" id="KW-0472">Membrane</keyword>
<keyword evidence="2" id="KW-1133">Transmembrane helix</keyword>
<proteinExistence type="predicted"/>
<name>A6TJZ5_ALKMQ</name>
<dbReference type="Proteomes" id="UP000001572">
    <property type="component" value="Chromosome"/>
</dbReference>
<dbReference type="KEGG" id="amt:Amet_0281"/>
<keyword evidence="4" id="KW-1185">Reference proteome</keyword>
<evidence type="ECO:0000256" key="1">
    <source>
        <dbReference type="SAM" id="Coils"/>
    </source>
</evidence>